<proteinExistence type="predicted"/>
<name>E6QCQ2_9ZZZZ</name>
<dbReference type="EMBL" id="CABP01000091">
    <property type="protein sequence ID" value="CBI04978.1"/>
    <property type="molecule type" value="Genomic_DNA"/>
</dbReference>
<evidence type="ECO:0000313" key="1">
    <source>
        <dbReference type="EMBL" id="CBI04978.1"/>
    </source>
</evidence>
<accession>E6QCQ2</accession>
<organism evidence="1">
    <name type="scientific">mine drainage metagenome</name>
    <dbReference type="NCBI Taxonomy" id="410659"/>
    <lineage>
        <taxon>unclassified sequences</taxon>
        <taxon>metagenomes</taxon>
        <taxon>ecological metagenomes</taxon>
    </lineage>
</organism>
<gene>
    <name evidence="1" type="ORF">CARN5_1553</name>
</gene>
<sequence>MTMLRVLLFHIANGLPPDSTCTMAAIVEGATMGAHSALIWDSGIIANSVMIQSGYLPIPESGRSARRRSIWSPGSVADVPARRQAG</sequence>
<comment type="caution">
    <text evidence="1">The sequence shown here is derived from an EMBL/GenBank/DDBJ whole genome shotgun (WGS) entry which is preliminary data.</text>
</comment>
<dbReference type="AlphaFoldDB" id="E6QCQ2"/>
<protein>
    <submittedName>
        <fullName evidence="1">Uncharacterized protein</fullName>
    </submittedName>
</protein>
<reference evidence="1" key="1">
    <citation type="submission" date="2009-10" db="EMBL/GenBank/DDBJ databases">
        <title>Diversity of trophic interactions inside an arsenic-rich microbial ecosystem.</title>
        <authorList>
            <person name="Bertin P.N."/>
            <person name="Heinrich-Salmeron A."/>
            <person name="Pelletier E."/>
            <person name="Goulhen-Chollet F."/>
            <person name="Arsene-Ploetze F."/>
            <person name="Gallien S."/>
            <person name="Calteau A."/>
            <person name="Vallenet D."/>
            <person name="Casiot C."/>
            <person name="Chane-Woon-Ming B."/>
            <person name="Giloteaux L."/>
            <person name="Barakat M."/>
            <person name="Bonnefoy V."/>
            <person name="Bruneel O."/>
            <person name="Chandler M."/>
            <person name="Cleiss J."/>
            <person name="Duran R."/>
            <person name="Elbaz-Poulichet F."/>
            <person name="Fonknechten N."/>
            <person name="Lauga B."/>
            <person name="Mornico D."/>
            <person name="Ortet P."/>
            <person name="Schaeffer C."/>
            <person name="Siguier P."/>
            <person name="Alexander Thil Smith A."/>
            <person name="Van Dorsselaer A."/>
            <person name="Weissenbach J."/>
            <person name="Medigue C."/>
            <person name="Le Paslier D."/>
        </authorList>
    </citation>
    <scope>NUCLEOTIDE SEQUENCE</scope>
</reference>